<dbReference type="Pfam" id="PF00230">
    <property type="entry name" value="MIP"/>
    <property type="match status" value="1"/>
</dbReference>
<reference evidence="7" key="1">
    <citation type="submission" date="2022-06" db="EMBL/GenBank/DDBJ databases">
        <authorList>
            <consortium name="SYNGENTA / RWTH Aachen University"/>
        </authorList>
    </citation>
    <scope>NUCLEOTIDE SEQUENCE</scope>
</reference>
<dbReference type="Gene3D" id="1.20.1080.10">
    <property type="entry name" value="Glycerol uptake facilitator protein"/>
    <property type="match status" value="1"/>
</dbReference>
<accession>A0AAV0AK40</accession>
<dbReference type="PANTHER" id="PTHR47002:SF2">
    <property type="entry name" value="AQUAPORIN AQPAE.A-LIKE"/>
    <property type="match status" value="1"/>
</dbReference>
<dbReference type="AlphaFoldDB" id="A0AAV0AK40"/>
<evidence type="ECO:0000256" key="4">
    <source>
        <dbReference type="ARBA" id="ARBA00023136"/>
    </source>
</evidence>
<evidence type="ECO:0000313" key="8">
    <source>
        <dbReference type="Proteomes" id="UP001153365"/>
    </source>
</evidence>
<comment type="similarity">
    <text evidence="5">Belongs to the MIP/aquaporin (TC 1.A.8) family.</text>
</comment>
<evidence type="ECO:0000256" key="3">
    <source>
        <dbReference type="ARBA" id="ARBA00022989"/>
    </source>
</evidence>
<feature type="transmembrane region" description="Helical" evidence="6">
    <location>
        <begin position="125"/>
        <end position="144"/>
    </location>
</feature>
<dbReference type="EMBL" id="CALTRL010000283">
    <property type="protein sequence ID" value="CAH7667377.1"/>
    <property type="molecule type" value="Genomic_DNA"/>
</dbReference>
<dbReference type="SUPFAM" id="SSF81338">
    <property type="entry name" value="Aquaporin-like"/>
    <property type="match status" value="1"/>
</dbReference>
<keyword evidence="8" id="KW-1185">Reference proteome</keyword>
<keyword evidence="4 6" id="KW-0472">Membrane</keyword>
<feature type="transmembrane region" description="Helical" evidence="6">
    <location>
        <begin position="39"/>
        <end position="57"/>
    </location>
</feature>
<name>A0AAV0AK40_PHAPC</name>
<dbReference type="InterPro" id="IPR000425">
    <property type="entry name" value="MIP"/>
</dbReference>
<dbReference type="GO" id="GO:0016020">
    <property type="term" value="C:membrane"/>
    <property type="evidence" value="ECO:0007669"/>
    <property type="project" value="UniProtKB-SubCell"/>
</dbReference>
<evidence type="ECO:0000256" key="1">
    <source>
        <dbReference type="ARBA" id="ARBA00004141"/>
    </source>
</evidence>
<feature type="transmembrane region" description="Helical" evidence="6">
    <location>
        <begin position="195"/>
        <end position="212"/>
    </location>
</feature>
<feature type="transmembrane region" description="Helical" evidence="6">
    <location>
        <begin position="156"/>
        <end position="175"/>
    </location>
</feature>
<keyword evidence="2 5" id="KW-0812">Transmembrane</keyword>
<evidence type="ECO:0000256" key="6">
    <source>
        <dbReference type="SAM" id="Phobius"/>
    </source>
</evidence>
<keyword evidence="3 6" id="KW-1133">Transmembrane helix</keyword>
<evidence type="ECO:0000313" key="7">
    <source>
        <dbReference type="EMBL" id="CAH7667377.1"/>
    </source>
</evidence>
<dbReference type="Proteomes" id="UP001153365">
    <property type="component" value="Unassembled WGS sequence"/>
</dbReference>
<protein>
    <submittedName>
        <fullName evidence="7">Aquaporin-like protein</fullName>
    </submittedName>
</protein>
<evidence type="ECO:0000256" key="2">
    <source>
        <dbReference type="ARBA" id="ARBA00022692"/>
    </source>
</evidence>
<keyword evidence="5" id="KW-0813">Transport</keyword>
<organism evidence="7 8">
    <name type="scientific">Phakopsora pachyrhizi</name>
    <name type="common">Asian soybean rust disease fungus</name>
    <dbReference type="NCBI Taxonomy" id="170000"/>
    <lineage>
        <taxon>Eukaryota</taxon>
        <taxon>Fungi</taxon>
        <taxon>Dikarya</taxon>
        <taxon>Basidiomycota</taxon>
        <taxon>Pucciniomycotina</taxon>
        <taxon>Pucciniomycetes</taxon>
        <taxon>Pucciniales</taxon>
        <taxon>Phakopsoraceae</taxon>
        <taxon>Phakopsora</taxon>
    </lineage>
</organism>
<feature type="transmembrane region" description="Helical" evidence="6">
    <location>
        <begin position="87"/>
        <end position="105"/>
    </location>
</feature>
<evidence type="ECO:0000256" key="5">
    <source>
        <dbReference type="RuleBase" id="RU000477"/>
    </source>
</evidence>
<sequence>MLPVINASILEGFGSLVIVWSSGISIMTVKSFDTRQEGVYLGITTALTATLLFYSIGPLTGGHFNPIVSLSTGVNGLISFRRAFSYAISQFLGAIAGGVLVSFTLGHKSASLVKYGCLVGEGFGLLQAFLLEFMSCFITLYCLYELGLSGRKETDYGASLMPFLSGTIIGLVVFIGSGFPGESYSGSNGFPQRCMGLAIGTWGLHQGIFMNYRNYRIESYLK</sequence>
<dbReference type="GO" id="GO:0015267">
    <property type="term" value="F:channel activity"/>
    <property type="evidence" value="ECO:0007669"/>
    <property type="project" value="InterPro"/>
</dbReference>
<proteinExistence type="inferred from homology"/>
<dbReference type="PANTHER" id="PTHR47002">
    <property type="entry name" value="AQUAPORIN-LIKE"/>
    <property type="match status" value="1"/>
</dbReference>
<comment type="subcellular location">
    <subcellularLocation>
        <location evidence="1">Membrane</location>
        <topology evidence="1">Multi-pass membrane protein</topology>
    </subcellularLocation>
</comment>
<dbReference type="InterPro" id="IPR023271">
    <property type="entry name" value="Aquaporin-like"/>
</dbReference>
<comment type="caution">
    <text evidence="7">The sequence shown here is derived from an EMBL/GenBank/DDBJ whole genome shotgun (WGS) entry which is preliminary data.</text>
</comment>
<dbReference type="PRINTS" id="PR00783">
    <property type="entry name" value="MINTRINSICP"/>
</dbReference>
<feature type="transmembrane region" description="Helical" evidence="6">
    <location>
        <begin position="12"/>
        <end position="32"/>
    </location>
</feature>
<gene>
    <name evidence="7" type="ORF">PPACK8108_LOCUS1767</name>
</gene>